<dbReference type="Pfam" id="PF00440">
    <property type="entry name" value="TetR_N"/>
    <property type="match status" value="1"/>
</dbReference>
<evidence type="ECO:0000313" key="7">
    <source>
        <dbReference type="Proteomes" id="UP000268313"/>
    </source>
</evidence>
<comment type="caution">
    <text evidence="6">The sequence shown here is derived from an EMBL/GenBank/DDBJ whole genome shotgun (WGS) entry which is preliminary data.</text>
</comment>
<feature type="DNA-binding region" description="H-T-H motif" evidence="4">
    <location>
        <begin position="28"/>
        <end position="47"/>
    </location>
</feature>
<evidence type="ECO:0000256" key="2">
    <source>
        <dbReference type="ARBA" id="ARBA00023125"/>
    </source>
</evidence>
<sequence length="207" mass="22546">MARPVSIRDEDILDAAREIFLAHGVRATSAMVAERARVSEGIIFRRFKTKEGLFRAALDVDLIPPPEVAELKARIGVGSVVENLQDAGVALVGTLRVMIPLSMLALSNPSAPAASGGSASTSHPRDPYFDFLVAYLQGEVDLGRLRAVDPEVFTYAFLGGLKDYVVGQIFRTPTTPFKHPTAPLFVRRLLELLMHGAQRPAEPATRR</sequence>
<dbReference type="InterPro" id="IPR050109">
    <property type="entry name" value="HTH-type_TetR-like_transc_reg"/>
</dbReference>
<protein>
    <submittedName>
        <fullName evidence="6">TetR/AcrR family transcriptional regulator</fullName>
    </submittedName>
</protein>
<dbReference type="SUPFAM" id="SSF46689">
    <property type="entry name" value="Homeodomain-like"/>
    <property type="match status" value="1"/>
</dbReference>
<dbReference type="Proteomes" id="UP000268313">
    <property type="component" value="Unassembled WGS sequence"/>
</dbReference>
<dbReference type="OrthoDB" id="9816431at2"/>
<dbReference type="InterPro" id="IPR009057">
    <property type="entry name" value="Homeodomain-like_sf"/>
</dbReference>
<accession>A0A3A8KJG3</accession>
<keyword evidence="7" id="KW-1185">Reference proteome</keyword>
<keyword evidence="1" id="KW-0805">Transcription regulation</keyword>
<evidence type="ECO:0000256" key="3">
    <source>
        <dbReference type="ARBA" id="ARBA00023163"/>
    </source>
</evidence>
<dbReference type="Gene3D" id="1.10.357.10">
    <property type="entry name" value="Tetracycline Repressor, domain 2"/>
    <property type="match status" value="2"/>
</dbReference>
<dbReference type="InterPro" id="IPR001647">
    <property type="entry name" value="HTH_TetR"/>
</dbReference>
<dbReference type="PANTHER" id="PTHR30055">
    <property type="entry name" value="HTH-TYPE TRANSCRIPTIONAL REGULATOR RUTR"/>
    <property type="match status" value="1"/>
</dbReference>
<dbReference type="EMBL" id="RAWE01000002">
    <property type="protein sequence ID" value="RKH07696.1"/>
    <property type="molecule type" value="Genomic_DNA"/>
</dbReference>
<reference evidence="7" key="1">
    <citation type="submission" date="2018-09" db="EMBL/GenBank/DDBJ databases">
        <authorList>
            <person name="Livingstone P.G."/>
            <person name="Whitworth D.E."/>
        </authorList>
    </citation>
    <scope>NUCLEOTIDE SEQUENCE [LARGE SCALE GENOMIC DNA]</scope>
    <source>
        <strain evidence="7">CA043D</strain>
    </source>
</reference>
<evidence type="ECO:0000256" key="1">
    <source>
        <dbReference type="ARBA" id="ARBA00023015"/>
    </source>
</evidence>
<proteinExistence type="predicted"/>
<evidence type="ECO:0000259" key="5">
    <source>
        <dbReference type="PROSITE" id="PS50977"/>
    </source>
</evidence>
<dbReference type="PANTHER" id="PTHR30055:SF238">
    <property type="entry name" value="MYCOFACTOCIN BIOSYNTHESIS TRANSCRIPTIONAL REGULATOR MFTR-RELATED"/>
    <property type="match status" value="1"/>
</dbReference>
<organism evidence="6 7">
    <name type="scientific">Corallococcus carmarthensis</name>
    <dbReference type="NCBI Taxonomy" id="2316728"/>
    <lineage>
        <taxon>Bacteria</taxon>
        <taxon>Pseudomonadati</taxon>
        <taxon>Myxococcota</taxon>
        <taxon>Myxococcia</taxon>
        <taxon>Myxococcales</taxon>
        <taxon>Cystobacterineae</taxon>
        <taxon>Myxococcaceae</taxon>
        <taxon>Corallococcus</taxon>
    </lineage>
</organism>
<dbReference type="AlphaFoldDB" id="A0A3A8KJG3"/>
<keyword evidence="3" id="KW-0804">Transcription</keyword>
<gene>
    <name evidence="6" type="ORF">D7X32_01075</name>
</gene>
<dbReference type="PROSITE" id="PS50977">
    <property type="entry name" value="HTH_TETR_2"/>
    <property type="match status" value="1"/>
</dbReference>
<evidence type="ECO:0000313" key="6">
    <source>
        <dbReference type="EMBL" id="RKH07696.1"/>
    </source>
</evidence>
<feature type="domain" description="HTH tetR-type" evidence="5">
    <location>
        <begin position="6"/>
        <end position="65"/>
    </location>
</feature>
<evidence type="ECO:0000256" key="4">
    <source>
        <dbReference type="PROSITE-ProRule" id="PRU00335"/>
    </source>
</evidence>
<dbReference type="PRINTS" id="PR00455">
    <property type="entry name" value="HTHTETR"/>
</dbReference>
<dbReference type="GO" id="GO:0000976">
    <property type="term" value="F:transcription cis-regulatory region binding"/>
    <property type="evidence" value="ECO:0007669"/>
    <property type="project" value="TreeGrafter"/>
</dbReference>
<name>A0A3A8KJG3_9BACT</name>
<keyword evidence="2 4" id="KW-0238">DNA-binding</keyword>
<dbReference type="GO" id="GO:0003700">
    <property type="term" value="F:DNA-binding transcription factor activity"/>
    <property type="evidence" value="ECO:0007669"/>
    <property type="project" value="TreeGrafter"/>
</dbReference>
<dbReference type="RefSeq" id="WP_120600611.1">
    <property type="nucleotide sequence ID" value="NZ_JABFJX010000001.1"/>
</dbReference>